<evidence type="ECO:0000256" key="4">
    <source>
        <dbReference type="ARBA" id="ARBA00022525"/>
    </source>
</evidence>
<evidence type="ECO:0000259" key="8">
    <source>
        <dbReference type="Pfam" id="PF22748"/>
    </source>
</evidence>
<evidence type="ECO:0000313" key="10">
    <source>
        <dbReference type="Proteomes" id="UP000437068"/>
    </source>
</evidence>
<dbReference type="InterPro" id="IPR054463">
    <property type="entry name" value="PexRD54_WY"/>
</dbReference>
<protein>
    <recommendedName>
        <fullName evidence="8">RxLR effector PexRD54 WY domain-containing protein</fullName>
    </recommendedName>
</protein>
<evidence type="ECO:0000256" key="3">
    <source>
        <dbReference type="ARBA" id="ARBA00010400"/>
    </source>
</evidence>
<dbReference type="AlphaFoldDB" id="A0A6A4BCT4"/>
<sequence length="388" mass="43666">MHLSIPTAGRAVPVREKLPENQVTPATNDDELISGVEVVGSGHMTQQQWDFCEKKTFKPEDEGPSEAVRSCLHADFENNDDAIDGDGEERAGLSVPIAEKAKALFSSSKVTPERLQKWLAEGKPADTVFARMRLDKKGNWLLYRPQFTDWLKYVDDLSAKNPTKGTSSFSTLTAHYGDDAPYKMIEDAVRYAGLKDLAMKLQKELMQYWITTAKSPDDVFHAMNLDKVKHTILRNPEFTAWAKYVDDFNAKYPEQPALMAPALRKYYSDGALFKMTDEVISGRGSKSIATKIQDELIDLWLSGRKTPDDALVELGLGRTVDTLMEGPLFNTWLKYTTAYSTKYPQEKSTAIEALTRTFDDIKVVRMLQKAKTTDETRSIAKQLESAQL</sequence>
<dbReference type="GO" id="GO:0005576">
    <property type="term" value="C:extracellular region"/>
    <property type="evidence" value="ECO:0007669"/>
    <property type="project" value="UniProtKB-SubCell"/>
</dbReference>
<dbReference type="GO" id="GO:0043657">
    <property type="term" value="C:host cell"/>
    <property type="evidence" value="ECO:0007669"/>
    <property type="project" value="UniProtKB-SubCell"/>
</dbReference>
<feature type="non-terminal residue" evidence="9">
    <location>
        <position position="388"/>
    </location>
</feature>
<keyword evidence="5" id="KW-0732">Signal</keyword>
<dbReference type="EMBL" id="QXGE01004980">
    <property type="protein sequence ID" value="KAE9268871.1"/>
    <property type="molecule type" value="Genomic_DNA"/>
</dbReference>
<organism evidence="9 10">
    <name type="scientific">Phytophthora fragariae</name>
    <dbReference type="NCBI Taxonomy" id="53985"/>
    <lineage>
        <taxon>Eukaryota</taxon>
        <taxon>Sar</taxon>
        <taxon>Stramenopiles</taxon>
        <taxon>Oomycota</taxon>
        <taxon>Peronosporomycetes</taxon>
        <taxon>Peronosporales</taxon>
        <taxon>Peronosporaceae</taxon>
        <taxon>Phytophthora</taxon>
    </lineage>
</organism>
<dbReference type="Proteomes" id="UP000437068">
    <property type="component" value="Unassembled WGS sequence"/>
</dbReference>
<evidence type="ECO:0000256" key="7">
    <source>
        <dbReference type="SAM" id="MobiDB-lite"/>
    </source>
</evidence>
<evidence type="ECO:0000256" key="1">
    <source>
        <dbReference type="ARBA" id="ARBA00004340"/>
    </source>
</evidence>
<gene>
    <name evidence="9" type="ORF">PF001_g29472</name>
</gene>
<comment type="caution">
    <text evidence="9">The sequence shown here is derived from an EMBL/GenBank/DDBJ whole genome shotgun (WGS) entry which is preliminary data.</text>
</comment>
<dbReference type="Pfam" id="PF22748">
    <property type="entry name" value="PexRD54_WY"/>
    <property type="match status" value="1"/>
</dbReference>
<feature type="domain" description="RxLR effector PexRD54 WY" evidence="8">
    <location>
        <begin position="206"/>
        <end position="245"/>
    </location>
</feature>
<evidence type="ECO:0000256" key="6">
    <source>
        <dbReference type="ARBA" id="ARBA00023026"/>
    </source>
</evidence>
<keyword evidence="6" id="KW-0843">Virulence</keyword>
<reference evidence="9 10" key="1">
    <citation type="submission" date="2018-08" db="EMBL/GenBank/DDBJ databases">
        <title>Genomic investigation of the strawberry pathogen Phytophthora fragariae indicates pathogenicity is determined by transcriptional variation in three key races.</title>
        <authorList>
            <person name="Adams T.M."/>
            <person name="Armitage A.D."/>
            <person name="Sobczyk M.K."/>
            <person name="Bates H.J."/>
            <person name="Dunwell J.M."/>
            <person name="Nellist C.F."/>
            <person name="Harrison R.J."/>
        </authorList>
    </citation>
    <scope>NUCLEOTIDE SEQUENCE [LARGE SCALE GENOMIC DNA]</scope>
    <source>
        <strain evidence="9 10">A4</strain>
    </source>
</reference>
<accession>A0A6A4BCT4</accession>
<evidence type="ECO:0000256" key="5">
    <source>
        <dbReference type="ARBA" id="ARBA00022729"/>
    </source>
</evidence>
<comment type="similarity">
    <text evidence="3">Belongs to the RxLR effector family.</text>
</comment>
<name>A0A6A4BCT4_9STRA</name>
<comment type="subcellular location">
    <subcellularLocation>
        <location evidence="1">Host cell</location>
    </subcellularLocation>
    <subcellularLocation>
        <location evidence="2">Secreted</location>
    </subcellularLocation>
</comment>
<evidence type="ECO:0000256" key="2">
    <source>
        <dbReference type="ARBA" id="ARBA00004613"/>
    </source>
</evidence>
<keyword evidence="4" id="KW-0964">Secreted</keyword>
<proteinExistence type="inferred from homology"/>
<evidence type="ECO:0000313" key="9">
    <source>
        <dbReference type="EMBL" id="KAE9268871.1"/>
    </source>
</evidence>
<feature type="region of interest" description="Disordered" evidence="7">
    <location>
        <begin position="1"/>
        <end position="27"/>
    </location>
</feature>